<reference evidence="3" key="2">
    <citation type="submission" date="2015-01" db="EMBL/GenBank/DDBJ databases">
        <title>Evolutionary Origins and Diversification of the Mycorrhizal Mutualists.</title>
        <authorList>
            <consortium name="DOE Joint Genome Institute"/>
            <consortium name="Mycorrhizal Genomics Consortium"/>
            <person name="Kohler A."/>
            <person name="Kuo A."/>
            <person name="Nagy L.G."/>
            <person name="Floudas D."/>
            <person name="Copeland A."/>
            <person name="Barry K.W."/>
            <person name="Cichocki N."/>
            <person name="Veneault-Fourrey C."/>
            <person name="LaButti K."/>
            <person name="Lindquist E.A."/>
            <person name="Lipzen A."/>
            <person name="Lundell T."/>
            <person name="Morin E."/>
            <person name="Murat C."/>
            <person name="Riley R."/>
            <person name="Ohm R."/>
            <person name="Sun H."/>
            <person name="Tunlid A."/>
            <person name="Henrissat B."/>
            <person name="Grigoriev I.V."/>
            <person name="Hibbett D.S."/>
            <person name="Martin F."/>
        </authorList>
    </citation>
    <scope>NUCLEOTIDE SEQUENCE [LARGE SCALE GENOMIC DNA]</scope>
    <source>
        <strain evidence="3">ATCC 200175</strain>
    </source>
</reference>
<dbReference type="HOGENOM" id="CLU_676344_0_0_1"/>
<dbReference type="Proteomes" id="UP000053647">
    <property type="component" value="Unassembled WGS sequence"/>
</dbReference>
<dbReference type="SUPFAM" id="SSF54001">
    <property type="entry name" value="Cysteine proteinases"/>
    <property type="match status" value="1"/>
</dbReference>
<proteinExistence type="predicted"/>
<sequence length="407" mass="45732">MAFPQASTQNKLDLTSHMQTNNITLPGVPPRYLSFIPIPKLSFSALLDFTNIPPFDLSLSGLDPAAFLSNQPCNSNLPDNFLDHSIPPFITSVQLINLLAQALSIDHHCDVFVLDPQHSGNLPSWVIQYWHDLRRASIAKGCWSSAHDWLTHQTLTSTDTALSTIADQVLHDLQVLEWDDGLCGPAASLQTLNLVEFLASTSMKGRFIDVMVNEVSYYMEHHPLPSELGMISVEELTFSNMLQSSHNHWSRYTFDKRFSRLHMLGNKLCDGELNCVIFPINVNGVHWTVFLINATKRVIHYSDSLDWPWPKDDVDLIQRWLCTHGFSPFSKGAAIPHGLQEDSFSCVIAMINIICHHLFSIPLFTNKAHFNEKDSFHDTPDTDPDCHTSPCTNTSQFSSPVMSDTSS</sequence>
<dbReference type="Gene3D" id="3.40.395.10">
    <property type="entry name" value="Adenoviral Proteinase, Chain A"/>
    <property type="match status" value="1"/>
</dbReference>
<dbReference type="InterPro" id="IPR038765">
    <property type="entry name" value="Papain-like_cys_pep_sf"/>
</dbReference>
<evidence type="ECO:0008006" key="4">
    <source>
        <dbReference type="Google" id="ProtNLM"/>
    </source>
</evidence>
<dbReference type="EMBL" id="KN819418">
    <property type="protein sequence ID" value="KIJ10095.1"/>
    <property type="molecule type" value="Genomic_DNA"/>
</dbReference>
<keyword evidence="3" id="KW-1185">Reference proteome</keyword>
<protein>
    <recommendedName>
        <fullName evidence="4">Ubiquitin-like protease family profile domain-containing protein</fullName>
    </recommendedName>
</protein>
<dbReference type="AlphaFoldDB" id="A0A0C9T3A8"/>
<reference evidence="2 3" key="1">
    <citation type="submission" date="2014-06" db="EMBL/GenBank/DDBJ databases">
        <authorList>
            <consortium name="DOE Joint Genome Institute"/>
            <person name="Kuo A."/>
            <person name="Kohler A."/>
            <person name="Nagy L.G."/>
            <person name="Floudas D."/>
            <person name="Copeland A."/>
            <person name="Barry K.W."/>
            <person name="Cichocki N."/>
            <person name="Veneault-Fourrey C."/>
            <person name="LaButti K."/>
            <person name="Lindquist E.A."/>
            <person name="Lipzen A."/>
            <person name="Lundell T."/>
            <person name="Morin E."/>
            <person name="Murat C."/>
            <person name="Sun H."/>
            <person name="Tunlid A."/>
            <person name="Henrissat B."/>
            <person name="Grigoriev I.V."/>
            <person name="Hibbett D.S."/>
            <person name="Martin F."/>
            <person name="Nordberg H.P."/>
            <person name="Cantor M.N."/>
            <person name="Hua S.X."/>
        </authorList>
    </citation>
    <scope>NUCLEOTIDE SEQUENCE [LARGE SCALE GENOMIC DNA]</scope>
    <source>
        <strain evidence="2 3">ATCC 200175</strain>
    </source>
</reference>
<accession>A0A0C9T3A8</accession>
<feature type="region of interest" description="Disordered" evidence="1">
    <location>
        <begin position="379"/>
        <end position="407"/>
    </location>
</feature>
<feature type="compositionally biased region" description="Polar residues" evidence="1">
    <location>
        <begin position="393"/>
        <end position="407"/>
    </location>
</feature>
<evidence type="ECO:0000313" key="2">
    <source>
        <dbReference type="EMBL" id="KIJ10095.1"/>
    </source>
</evidence>
<evidence type="ECO:0000313" key="3">
    <source>
        <dbReference type="Proteomes" id="UP000053647"/>
    </source>
</evidence>
<gene>
    <name evidence="2" type="ORF">PAXINDRAFT_16888</name>
</gene>
<dbReference type="OrthoDB" id="2684522at2759"/>
<name>A0A0C9T3A8_PAXIN</name>
<organism evidence="2 3">
    <name type="scientific">Paxillus involutus ATCC 200175</name>
    <dbReference type="NCBI Taxonomy" id="664439"/>
    <lineage>
        <taxon>Eukaryota</taxon>
        <taxon>Fungi</taxon>
        <taxon>Dikarya</taxon>
        <taxon>Basidiomycota</taxon>
        <taxon>Agaricomycotina</taxon>
        <taxon>Agaricomycetes</taxon>
        <taxon>Agaricomycetidae</taxon>
        <taxon>Boletales</taxon>
        <taxon>Paxilineae</taxon>
        <taxon>Paxillaceae</taxon>
        <taxon>Paxillus</taxon>
    </lineage>
</organism>
<evidence type="ECO:0000256" key="1">
    <source>
        <dbReference type="SAM" id="MobiDB-lite"/>
    </source>
</evidence>